<organism evidence="1 2">
    <name type="scientific">Acanthoscelides obtectus</name>
    <name type="common">Bean weevil</name>
    <name type="synonym">Bruchus obtectus</name>
    <dbReference type="NCBI Taxonomy" id="200917"/>
    <lineage>
        <taxon>Eukaryota</taxon>
        <taxon>Metazoa</taxon>
        <taxon>Ecdysozoa</taxon>
        <taxon>Arthropoda</taxon>
        <taxon>Hexapoda</taxon>
        <taxon>Insecta</taxon>
        <taxon>Pterygota</taxon>
        <taxon>Neoptera</taxon>
        <taxon>Endopterygota</taxon>
        <taxon>Coleoptera</taxon>
        <taxon>Polyphaga</taxon>
        <taxon>Cucujiformia</taxon>
        <taxon>Chrysomeloidea</taxon>
        <taxon>Chrysomelidae</taxon>
        <taxon>Bruchinae</taxon>
        <taxon>Bruchini</taxon>
        <taxon>Acanthoscelides</taxon>
    </lineage>
</organism>
<proteinExistence type="predicted"/>
<keyword evidence="2" id="KW-1185">Reference proteome</keyword>
<name>A0A9P0K2A5_ACAOB</name>
<dbReference type="Proteomes" id="UP001152888">
    <property type="component" value="Unassembled WGS sequence"/>
</dbReference>
<reference evidence="1" key="1">
    <citation type="submission" date="2022-03" db="EMBL/GenBank/DDBJ databases">
        <authorList>
            <person name="Sayadi A."/>
        </authorList>
    </citation>
    <scope>NUCLEOTIDE SEQUENCE</scope>
</reference>
<dbReference type="EMBL" id="CAKOFQ010006722">
    <property type="protein sequence ID" value="CAH1965164.1"/>
    <property type="molecule type" value="Genomic_DNA"/>
</dbReference>
<protein>
    <submittedName>
        <fullName evidence="1">Uncharacterized protein</fullName>
    </submittedName>
</protein>
<gene>
    <name evidence="1" type="ORF">ACAOBT_LOCUS6198</name>
</gene>
<comment type="caution">
    <text evidence="1">The sequence shown here is derived from an EMBL/GenBank/DDBJ whole genome shotgun (WGS) entry which is preliminary data.</text>
</comment>
<sequence>MTFDQFIVHHANGLCGSRLANVERYSKGLSQEVSKSARAASI</sequence>
<evidence type="ECO:0000313" key="1">
    <source>
        <dbReference type="EMBL" id="CAH1965164.1"/>
    </source>
</evidence>
<evidence type="ECO:0000313" key="2">
    <source>
        <dbReference type="Proteomes" id="UP001152888"/>
    </source>
</evidence>
<accession>A0A9P0K2A5</accession>
<dbReference type="AlphaFoldDB" id="A0A9P0K2A5"/>